<dbReference type="Pfam" id="PF01302">
    <property type="entry name" value="CAP_GLY"/>
    <property type="match status" value="1"/>
</dbReference>
<dbReference type="FunCoup" id="A0A067M486">
    <property type="interactions" value="652"/>
</dbReference>
<reference evidence="5" key="1">
    <citation type="journal article" date="2014" name="Proc. Natl. Acad. Sci. U.S.A.">
        <title>Extensive sampling of basidiomycete genomes demonstrates inadequacy of the white-rot/brown-rot paradigm for wood decay fungi.</title>
        <authorList>
            <person name="Riley R."/>
            <person name="Salamov A.A."/>
            <person name="Brown D.W."/>
            <person name="Nagy L.G."/>
            <person name="Floudas D."/>
            <person name="Held B.W."/>
            <person name="Levasseur A."/>
            <person name="Lombard V."/>
            <person name="Morin E."/>
            <person name="Otillar R."/>
            <person name="Lindquist E.A."/>
            <person name="Sun H."/>
            <person name="LaButti K.M."/>
            <person name="Schmutz J."/>
            <person name="Jabbour D."/>
            <person name="Luo H."/>
            <person name="Baker S.E."/>
            <person name="Pisabarro A.G."/>
            <person name="Walton J.D."/>
            <person name="Blanchette R.A."/>
            <person name="Henrissat B."/>
            <person name="Martin F."/>
            <person name="Cullen D."/>
            <person name="Hibbett D.S."/>
            <person name="Grigoriev I.V."/>
        </authorList>
    </citation>
    <scope>NUCLEOTIDE SEQUENCE [LARGE SCALE GENOMIC DNA]</scope>
    <source>
        <strain evidence="5">FD-172 SS1</strain>
    </source>
</reference>
<evidence type="ECO:0000256" key="2">
    <source>
        <dbReference type="ARBA" id="ARBA00022737"/>
    </source>
</evidence>
<dbReference type="AlphaFoldDB" id="A0A067M486"/>
<dbReference type="Pfam" id="PF14580">
    <property type="entry name" value="LRR_9"/>
    <property type="match status" value="1"/>
</dbReference>
<dbReference type="InterPro" id="IPR032675">
    <property type="entry name" value="LRR_dom_sf"/>
</dbReference>
<gene>
    <name evidence="4" type="ORF">BOTBODRAFT_57988</name>
</gene>
<dbReference type="STRING" id="930990.A0A067M486"/>
<dbReference type="HOGENOM" id="CLU_017716_5_1_1"/>
<dbReference type="Gene3D" id="2.30.30.190">
    <property type="entry name" value="CAP Gly-rich-like domain"/>
    <property type="match status" value="1"/>
</dbReference>
<protein>
    <recommendedName>
        <fullName evidence="3">CAP-Gly domain-containing protein</fullName>
    </recommendedName>
</protein>
<name>A0A067M486_BOTB1</name>
<evidence type="ECO:0000313" key="5">
    <source>
        <dbReference type="Proteomes" id="UP000027195"/>
    </source>
</evidence>
<keyword evidence="5" id="KW-1185">Reference proteome</keyword>
<evidence type="ECO:0000313" key="4">
    <source>
        <dbReference type="EMBL" id="KDQ10603.1"/>
    </source>
</evidence>
<sequence length="529" mass="59691">MMMVDADPPALPTAGLRLKHAGHYGTVRFVGEVDGSSGIWIGVEWDDPSRGKHGGSKNGKQYFRCRRPNSGSFIRPTSTIAYGRAFTQALLSKYIDESWSSGNVETLVLGSSNGAITVEAPGLDKIRKKFANIERLREISLEDEEVSSPGPLDDIKSTCRNVRGLNLSRSLLPAWEDVMSIATQLPALQCLILNHNRLGPLAKLSPHHILPTLQELRLNNTLTSWDELVFLSPIIPHLRHLQMGYNHLTKLCTTDRHREPLFPNLELLNLEGNMLDSWKDIMMALPSLFPKLDHLVLTSNQIAAVPSPDLLEQDLPILRQLSLTENLIDSWRSANALYAWLPQLEHLRITQNPIADEPASRQVLIAKSGSLKYLNGTPISSAERRDCELFYLSSIAKETKDENQLREDHPRWKELSDKYGKFEQEVVESDKLSNRLIDITLRQYAEVPEAGKLSPSIALPLRLRILPTMNLRLLRLKILKVLKKPPQTVIRIWLILDEGAVEMEMDQLSREVGYWGVEQDTDLGFLVPE</sequence>
<dbReference type="InterPro" id="IPR003591">
    <property type="entry name" value="Leu-rich_rpt_typical-subtyp"/>
</dbReference>
<dbReference type="Proteomes" id="UP000027195">
    <property type="component" value="Unassembled WGS sequence"/>
</dbReference>
<dbReference type="SUPFAM" id="SSF74924">
    <property type="entry name" value="Cap-Gly domain"/>
    <property type="match status" value="1"/>
</dbReference>
<dbReference type="InterPro" id="IPR000938">
    <property type="entry name" value="CAP-Gly_domain"/>
</dbReference>
<feature type="domain" description="CAP-Gly" evidence="3">
    <location>
        <begin position="31"/>
        <end position="75"/>
    </location>
</feature>
<dbReference type="SMART" id="SM01052">
    <property type="entry name" value="CAP_GLY"/>
    <property type="match status" value="1"/>
</dbReference>
<dbReference type="SMART" id="SM00369">
    <property type="entry name" value="LRR_TYP"/>
    <property type="match status" value="6"/>
</dbReference>
<dbReference type="PROSITE" id="PS00845">
    <property type="entry name" value="CAP_GLY_1"/>
    <property type="match status" value="1"/>
</dbReference>
<dbReference type="EMBL" id="KL198066">
    <property type="protein sequence ID" value="KDQ10603.1"/>
    <property type="molecule type" value="Genomic_DNA"/>
</dbReference>
<dbReference type="PANTHER" id="PTHR15140">
    <property type="entry name" value="TUBULIN-SPECIFIC CHAPERONE E"/>
    <property type="match status" value="1"/>
</dbReference>
<dbReference type="PROSITE" id="PS50245">
    <property type="entry name" value="CAP_GLY_2"/>
    <property type="match status" value="1"/>
</dbReference>
<keyword evidence="2" id="KW-0677">Repeat</keyword>
<keyword evidence="1" id="KW-0433">Leucine-rich repeat</keyword>
<evidence type="ECO:0000259" key="3">
    <source>
        <dbReference type="PROSITE" id="PS50245"/>
    </source>
</evidence>
<dbReference type="PANTHER" id="PTHR15140:SF6">
    <property type="entry name" value="TUBULIN-SPECIFIC CHAPERONE COFACTOR E-LIKE PROTEIN"/>
    <property type="match status" value="1"/>
</dbReference>
<dbReference type="OrthoDB" id="5273213at2759"/>
<dbReference type="InterPro" id="IPR036859">
    <property type="entry name" value="CAP-Gly_dom_sf"/>
</dbReference>
<accession>A0A067M486</accession>
<organism evidence="4 5">
    <name type="scientific">Botryobasidium botryosum (strain FD-172 SS1)</name>
    <dbReference type="NCBI Taxonomy" id="930990"/>
    <lineage>
        <taxon>Eukaryota</taxon>
        <taxon>Fungi</taxon>
        <taxon>Dikarya</taxon>
        <taxon>Basidiomycota</taxon>
        <taxon>Agaricomycotina</taxon>
        <taxon>Agaricomycetes</taxon>
        <taxon>Cantharellales</taxon>
        <taxon>Botryobasidiaceae</taxon>
        <taxon>Botryobasidium</taxon>
    </lineage>
</organism>
<dbReference type="Gene3D" id="3.80.10.10">
    <property type="entry name" value="Ribonuclease Inhibitor"/>
    <property type="match status" value="2"/>
</dbReference>
<proteinExistence type="predicted"/>
<dbReference type="InParanoid" id="A0A067M486"/>
<dbReference type="SUPFAM" id="SSF52058">
    <property type="entry name" value="L domain-like"/>
    <property type="match status" value="1"/>
</dbReference>
<evidence type="ECO:0000256" key="1">
    <source>
        <dbReference type="ARBA" id="ARBA00022614"/>
    </source>
</evidence>